<protein>
    <recommendedName>
        <fullName evidence="5">3-methylitaconate isomerase</fullName>
    </recommendedName>
</protein>
<keyword evidence="2" id="KW-0413">Isomerase</keyword>
<accession>A0AAF0IRS4</accession>
<name>A0AAF0IRS4_9BASI</name>
<evidence type="ECO:0000256" key="1">
    <source>
        <dbReference type="ARBA" id="ARBA00007673"/>
    </source>
</evidence>
<evidence type="ECO:0008006" key="5">
    <source>
        <dbReference type="Google" id="ProtNLM"/>
    </source>
</evidence>
<keyword evidence="4" id="KW-1185">Reference proteome</keyword>
<gene>
    <name evidence="3" type="ORF">MOBT1_001386</name>
</gene>
<dbReference type="Gene3D" id="3.10.310.10">
    <property type="entry name" value="Diaminopimelate Epimerase, Chain A, domain 1"/>
    <property type="match status" value="2"/>
</dbReference>
<dbReference type="Proteomes" id="UP001214603">
    <property type="component" value="Chromosome 2"/>
</dbReference>
<evidence type="ECO:0000313" key="4">
    <source>
        <dbReference type="Proteomes" id="UP001214603"/>
    </source>
</evidence>
<dbReference type="InterPro" id="IPR007400">
    <property type="entry name" value="PrpF-like"/>
</dbReference>
<dbReference type="GO" id="GO:0016853">
    <property type="term" value="F:isomerase activity"/>
    <property type="evidence" value="ECO:0007669"/>
    <property type="project" value="UniProtKB-KW"/>
</dbReference>
<proteinExistence type="inferred from homology"/>
<organism evidence="3 4">
    <name type="scientific">Malassezia obtusa</name>
    <dbReference type="NCBI Taxonomy" id="76774"/>
    <lineage>
        <taxon>Eukaryota</taxon>
        <taxon>Fungi</taxon>
        <taxon>Dikarya</taxon>
        <taxon>Basidiomycota</taxon>
        <taxon>Ustilaginomycotina</taxon>
        <taxon>Malasseziomycetes</taxon>
        <taxon>Malasseziales</taxon>
        <taxon>Malasseziaceae</taxon>
        <taxon>Malassezia</taxon>
    </lineage>
</organism>
<dbReference type="Pfam" id="PF04303">
    <property type="entry name" value="PrpF"/>
    <property type="match status" value="2"/>
</dbReference>
<reference evidence="3" key="1">
    <citation type="submission" date="2023-03" db="EMBL/GenBank/DDBJ databases">
        <title>Mating type loci evolution in Malassezia.</title>
        <authorList>
            <person name="Coelho M.A."/>
        </authorList>
    </citation>
    <scope>NUCLEOTIDE SEQUENCE</scope>
    <source>
        <strain evidence="3">CBS 7876</strain>
    </source>
</reference>
<dbReference type="SUPFAM" id="SSF54506">
    <property type="entry name" value="Diaminopimelate epimerase-like"/>
    <property type="match status" value="2"/>
</dbReference>
<evidence type="ECO:0000256" key="2">
    <source>
        <dbReference type="ARBA" id="ARBA00023235"/>
    </source>
</evidence>
<dbReference type="AlphaFoldDB" id="A0AAF0IRS4"/>
<dbReference type="PANTHER" id="PTHR43709:SF2">
    <property type="entry name" value="DUF453 DOMAIN PROTEIN (AFU_ORTHOLOGUE AFUA_6G00360)"/>
    <property type="match status" value="1"/>
</dbReference>
<sequence>MPGVRVPASFYRGGTSRGLLFRAADLAPYAPETRDAIVCAAMGSPDPDGRQIDGLGGGASSLSKTALVSAPGRGLYTKVLHDLGPDWKLPGVAWADDVARASDPASGWDVVYRFGQVPIDGERVDWSSTCGNLLSAVALFALHHHIVRPGTYAAQHGLDDASQLQLPIRILMAATGKRATVTIPVEKRTKRGEALWDLSSVDDAAIAGVPGTAPGIQVSMPLDTSPLPTGNERDVLDIDGRSVPVTIVDAGLPTVLVHASDLGVSASQVTQGAAALDQDTALHARIEALRQRAAQCTPELRAALCSSAPKVVLVHPRTAYTSSSGELVPADQMDVLVRPVSVGQFHRSIMATALSAMAVAGAYPDSIVREAIAQGGASFAQGAQQTITVGQPAGTSSATVQVADGVPSSIVYVRTARRIMEGLADVPERIAQRWAAPYAERFEASKHTQPRS</sequence>
<comment type="similarity">
    <text evidence="1">Belongs to the PrpF family.</text>
</comment>
<dbReference type="EMBL" id="CP119935">
    <property type="protein sequence ID" value="WFD02702.1"/>
    <property type="molecule type" value="Genomic_DNA"/>
</dbReference>
<dbReference type="PANTHER" id="PTHR43709">
    <property type="entry name" value="ACONITATE ISOMERASE-RELATED"/>
    <property type="match status" value="1"/>
</dbReference>
<evidence type="ECO:0000313" key="3">
    <source>
        <dbReference type="EMBL" id="WFD02702.1"/>
    </source>
</evidence>